<dbReference type="GO" id="GO:0006891">
    <property type="term" value="P:intra-Golgi vesicle-mediated transport"/>
    <property type="evidence" value="ECO:0007669"/>
    <property type="project" value="TreeGrafter"/>
</dbReference>
<evidence type="ECO:0000256" key="7">
    <source>
        <dbReference type="ARBA" id="ARBA00023136"/>
    </source>
</evidence>
<organism evidence="11 12">
    <name type="scientific">Sporormia fimetaria CBS 119925</name>
    <dbReference type="NCBI Taxonomy" id="1340428"/>
    <lineage>
        <taxon>Eukaryota</taxon>
        <taxon>Fungi</taxon>
        <taxon>Dikarya</taxon>
        <taxon>Ascomycota</taxon>
        <taxon>Pezizomycotina</taxon>
        <taxon>Dothideomycetes</taxon>
        <taxon>Pleosporomycetidae</taxon>
        <taxon>Pleosporales</taxon>
        <taxon>Sporormiaceae</taxon>
        <taxon>Sporormia</taxon>
    </lineage>
</organism>
<keyword evidence="4" id="KW-0813">Transport</keyword>
<dbReference type="GO" id="GO:0007030">
    <property type="term" value="P:Golgi organization"/>
    <property type="evidence" value="ECO:0007669"/>
    <property type="project" value="InterPro"/>
</dbReference>
<comment type="subcellular location">
    <subcellularLocation>
        <location evidence="1">Golgi apparatus membrane</location>
        <topology evidence="1">Peripheral membrane protein</topology>
    </subcellularLocation>
</comment>
<dbReference type="Pfam" id="PF06148">
    <property type="entry name" value="COG2_N"/>
    <property type="match status" value="1"/>
</dbReference>
<evidence type="ECO:0000256" key="2">
    <source>
        <dbReference type="ARBA" id="ARBA00007603"/>
    </source>
</evidence>
<dbReference type="Proteomes" id="UP000799440">
    <property type="component" value="Unassembled WGS sequence"/>
</dbReference>
<feature type="compositionally biased region" description="Acidic residues" evidence="9">
    <location>
        <begin position="173"/>
        <end position="190"/>
    </location>
</feature>
<reference evidence="11" key="1">
    <citation type="journal article" date="2020" name="Stud. Mycol.">
        <title>101 Dothideomycetes genomes: a test case for predicting lifestyles and emergence of pathogens.</title>
        <authorList>
            <person name="Haridas S."/>
            <person name="Albert R."/>
            <person name="Binder M."/>
            <person name="Bloem J."/>
            <person name="Labutti K."/>
            <person name="Salamov A."/>
            <person name="Andreopoulos B."/>
            <person name="Baker S."/>
            <person name="Barry K."/>
            <person name="Bills G."/>
            <person name="Bluhm B."/>
            <person name="Cannon C."/>
            <person name="Castanera R."/>
            <person name="Culley D."/>
            <person name="Daum C."/>
            <person name="Ezra D."/>
            <person name="Gonzalez J."/>
            <person name="Henrissat B."/>
            <person name="Kuo A."/>
            <person name="Liang C."/>
            <person name="Lipzen A."/>
            <person name="Lutzoni F."/>
            <person name="Magnuson J."/>
            <person name="Mondo S."/>
            <person name="Nolan M."/>
            <person name="Ohm R."/>
            <person name="Pangilinan J."/>
            <person name="Park H.-J."/>
            <person name="Ramirez L."/>
            <person name="Alfaro M."/>
            <person name="Sun H."/>
            <person name="Tritt A."/>
            <person name="Yoshinaga Y."/>
            <person name="Zwiers L.-H."/>
            <person name="Turgeon B."/>
            <person name="Goodwin S."/>
            <person name="Spatafora J."/>
            <person name="Crous P."/>
            <person name="Grigoriev I."/>
        </authorList>
    </citation>
    <scope>NUCLEOTIDE SEQUENCE</scope>
    <source>
        <strain evidence="11">CBS 119925</strain>
    </source>
</reference>
<dbReference type="OrthoDB" id="332281at2759"/>
<evidence type="ECO:0000256" key="1">
    <source>
        <dbReference type="ARBA" id="ARBA00004395"/>
    </source>
</evidence>
<dbReference type="PANTHER" id="PTHR12961:SF0">
    <property type="entry name" value="CONSERVED OLIGOMERIC GOLGI COMPLEX SUBUNIT 2"/>
    <property type="match status" value="1"/>
</dbReference>
<feature type="region of interest" description="Disordered" evidence="9">
    <location>
        <begin position="1"/>
        <end position="31"/>
    </location>
</feature>
<comment type="similarity">
    <text evidence="2">Belongs to the COG2 family.</text>
</comment>
<evidence type="ECO:0000259" key="10">
    <source>
        <dbReference type="Pfam" id="PF06148"/>
    </source>
</evidence>
<evidence type="ECO:0000256" key="3">
    <source>
        <dbReference type="ARBA" id="ARBA00020977"/>
    </source>
</evidence>
<evidence type="ECO:0000256" key="6">
    <source>
        <dbReference type="ARBA" id="ARBA00023034"/>
    </source>
</evidence>
<proteinExistence type="inferred from homology"/>
<keyword evidence="5" id="KW-0653">Protein transport</keyword>
<sequence length="285" mass="31723">MSRFYLGDSSSSRSGDSDDDTLPYPAPLQRSDFLAPEFDPSKYLSTLRNRHQTLEDLRLELRSRSQLLSKELLDLVNANYQDFLGLGRSLNSGDEKVEEVRVGLLGFRKEVEGLRGKVAEREEEVRMAVEERVGIRKQIAVGRALMDYEARLALLESRLMVEGSGAAVPANDDTSESEEDTDDEDEEEEGTYGMPIARLRGNAEQYRLIHEVSSRVGEQHPFITAQAPRMAKVRSTLLMDLNNALKEARSAGKAGASRIVKILGIYADLDETAEAVNVLKSSQSK</sequence>
<evidence type="ECO:0000313" key="12">
    <source>
        <dbReference type="Proteomes" id="UP000799440"/>
    </source>
</evidence>
<keyword evidence="6" id="KW-0333">Golgi apparatus</keyword>
<feature type="domain" description="Conserved oligomeric Golgi complex subunit 2 N-terminal" evidence="10">
    <location>
        <begin position="27"/>
        <end position="101"/>
    </location>
</feature>
<dbReference type="GO" id="GO:0015031">
    <property type="term" value="P:protein transport"/>
    <property type="evidence" value="ECO:0007669"/>
    <property type="project" value="UniProtKB-KW"/>
</dbReference>
<dbReference type="GO" id="GO:0017119">
    <property type="term" value="C:Golgi transport complex"/>
    <property type="evidence" value="ECO:0007669"/>
    <property type="project" value="TreeGrafter"/>
</dbReference>
<evidence type="ECO:0000256" key="4">
    <source>
        <dbReference type="ARBA" id="ARBA00022448"/>
    </source>
</evidence>
<evidence type="ECO:0000256" key="5">
    <source>
        <dbReference type="ARBA" id="ARBA00022927"/>
    </source>
</evidence>
<evidence type="ECO:0000313" key="11">
    <source>
        <dbReference type="EMBL" id="KAF2743212.1"/>
    </source>
</evidence>
<protein>
    <recommendedName>
        <fullName evidence="3">Conserved oligomeric Golgi complex subunit 2</fullName>
    </recommendedName>
    <alternativeName>
        <fullName evidence="8">Component of oligomeric Golgi complex 2</fullName>
    </alternativeName>
</protein>
<dbReference type="GO" id="GO:0000139">
    <property type="term" value="C:Golgi membrane"/>
    <property type="evidence" value="ECO:0007669"/>
    <property type="project" value="UniProtKB-SubCell"/>
</dbReference>
<name>A0A6A6UY61_9PLEO</name>
<dbReference type="InterPro" id="IPR024602">
    <property type="entry name" value="COG_su2_N"/>
</dbReference>
<keyword evidence="7" id="KW-0472">Membrane</keyword>
<evidence type="ECO:0000256" key="9">
    <source>
        <dbReference type="SAM" id="MobiDB-lite"/>
    </source>
</evidence>
<evidence type="ECO:0000256" key="8">
    <source>
        <dbReference type="ARBA" id="ARBA00031344"/>
    </source>
</evidence>
<dbReference type="EMBL" id="MU006599">
    <property type="protein sequence ID" value="KAF2743212.1"/>
    <property type="molecule type" value="Genomic_DNA"/>
</dbReference>
<accession>A0A6A6UY61</accession>
<feature type="region of interest" description="Disordered" evidence="9">
    <location>
        <begin position="165"/>
        <end position="192"/>
    </location>
</feature>
<dbReference type="InterPro" id="IPR009316">
    <property type="entry name" value="COG2"/>
</dbReference>
<dbReference type="AlphaFoldDB" id="A0A6A6UY61"/>
<gene>
    <name evidence="11" type="ORF">M011DRAFT_431593</name>
</gene>
<dbReference type="PANTHER" id="PTHR12961">
    <property type="entry name" value="CONSERVED OLIGOMERIC GOLGI COMPLEX COMPONENT 2"/>
    <property type="match status" value="1"/>
</dbReference>
<keyword evidence="12" id="KW-1185">Reference proteome</keyword>